<dbReference type="RefSeq" id="XP_001317964.1">
    <property type="nucleotide sequence ID" value="XM_001317929.1"/>
</dbReference>
<sequence>MNKESLPENKNEFVPNQEPIKEPKDLFKGVFYTLKMKYKSADLVNDKIVEITSTTGDTTNLSRILDPNKIDYFITSISKITENSPAIIFHFMTERVSNQLIP</sequence>
<reference evidence="1" key="2">
    <citation type="journal article" date="2007" name="Science">
        <title>Draft genome sequence of the sexually transmitted pathogen Trichomonas vaginalis.</title>
        <authorList>
            <person name="Carlton J.M."/>
            <person name="Hirt R.P."/>
            <person name="Silva J.C."/>
            <person name="Delcher A.L."/>
            <person name="Schatz M."/>
            <person name="Zhao Q."/>
            <person name="Wortman J.R."/>
            <person name="Bidwell S.L."/>
            <person name="Alsmark U.C.M."/>
            <person name="Besteiro S."/>
            <person name="Sicheritz-Ponten T."/>
            <person name="Noel C.J."/>
            <person name="Dacks J.B."/>
            <person name="Foster P.G."/>
            <person name="Simillion C."/>
            <person name="Van de Peer Y."/>
            <person name="Miranda-Saavedra D."/>
            <person name="Barton G.J."/>
            <person name="Westrop G.D."/>
            <person name="Mueller S."/>
            <person name="Dessi D."/>
            <person name="Fiori P.L."/>
            <person name="Ren Q."/>
            <person name="Paulsen I."/>
            <person name="Zhang H."/>
            <person name="Bastida-Corcuera F.D."/>
            <person name="Simoes-Barbosa A."/>
            <person name="Brown M.T."/>
            <person name="Hayes R.D."/>
            <person name="Mukherjee M."/>
            <person name="Okumura C.Y."/>
            <person name="Schneider R."/>
            <person name="Smith A.J."/>
            <person name="Vanacova S."/>
            <person name="Villalvazo M."/>
            <person name="Haas B.J."/>
            <person name="Pertea M."/>
            <person name="Feldblyum T.V."/>
            <person name="Utterback T.R."/>
            <person name="Shu C.L."/>
            <person name="Osoegawa K."/>
            <person name="de Jong P.J."/>
            <person name="Hrdy I."/>
            <person name="Horvathova L."/>
            <person name="Zubacova Z."/>
            <person name="Dolezal P."/>
            <person name="Malik S.B."/>
            <person name="Logsdon J.M. Jr."/>
            <person name="Henze K."/>
            <person name="Gupta A."/>
            <person name="Wang C.C."/>
            <person name="Dunne R.L."/>
            <person name="Upcroft J.A."/>
            <person name="Upcroft P."/>
            <person name="White O."/>
            <person name="Salzberg S.L."/>
            <person name="Tang P."/>
            <person name="Chiu C.-H."/>
            <person name="Lee Y.-S."/>
            <person name="Embley T.M."/>
            <person name="Coombs G.H."/>
            <person name="Mottram J.C."/>
            <person name="Tachezy J."/>
            <person name="Fraser-Liggett C.M."/>
            <person name="Johnson P.J."/>
        </authorList>
    </citation>
    <scope>NUCLEOTIDE SEQUENCE [LARGE SCALE GENOMIC DNA]</scope>
    <source>
        <strain evidence="1">G3</strain>
    </source>
</reference>
<dbReference type="VEuPathDB" id="TrichDB:TVAGG3_0408010"/>
<dbReference type="EMBL" id="DS113441">
    <property type="protein sequence ID" value="EAY05741.1"/>
    <property type="molecule type" value="Genomic_DNA"/>
</dbReference>
<accession>A2ENP1</accession>
<organism evidence="1 2">
    <name type="scientific">Trichomonas vaginalis (strain ATCC PRA-98 / G3)</name>
    <dbReference type="NCBI Taxonomy" id="412133"/>
    <lineage>
        <taxon>Eukaryota</taxon>
        <taxon>Metamonada</taxon>
        <taxon>Parabasalia</taxon>
        <taxon>Trichomonadida</taxon>
        <taxon>Trichomonadidae</taxon>
        <taxon>Trichomonas</taxon>
    </lineage>
</organism>
<dbReference type="KEGG" id="tva:4763611"/>
<proteinExistence type="predicted"/>
<name>A2ENP1_TRIV3</name>
<gene>
    <name evidence="1" type="ORF">TVAG_100640</name>
</gene>
<keyword evidence="2" id="KW-1185">Reference proteome</keyword>
<reference evidence="1" key="1">
    <citation type="submission" date="2006-10" db="EMBL/GenBank/DDBJ databases">
        <authorList>
            <person name="Amadeo P."/>
            <person name="Zhao Q."/>
            <person name="Wortman J."/>
            <person name="Fraser-Liggett C."/>
            <person name="Carlton J."/>
        </authorList>
    </citation>
    <scope>NUCLEOTIDE SEQUENCE</scope>
    <source>
        <strain evidence="1">G3</strain>
    </source>
</reference>
<dbReference type="AlphaFoldDB" id="A2ENP1"/>
<dbReference type="Proteomes" id="UP000001542">
    <property type="component" value="Unassembled WGS sequence"/>
</dbReference>
<dbReference type="InParanoid" id="A2ENP1"/>
<evidence type="ECO:0000313" key="1">
    <source>
        <dbReference type="EMBL" id="EAY05741.1"/>
    </source>
</evidence>
<evidence type="ECO:0000313" key="2">
    <source>
        <dbReference type="Proteomes" id="UP000001542"/>
    </source>
</evidence>
<protein>
    <submittedName>
        <fullName evidence="1">Uncharacterized protein</fullName>
    </submittedName>
</protein>
<dbReference type="VEuPathDB" id="TrichDB:TVAG_100640"/>